<dbReference type="Proteomes" id="UP000231553">
    <property type="component" value="Unassembled WGS sequence"/>
</dbReference>
<proteinExistence type="predicted"/>
<evidence type="ECO:0000313" key="2">
    <source>
        <dbReference type="Proteomes" id="UP000231553"/>
    </source>
</evidence>
<dbReference type="AlphaFoldDB" id="A0A2M8IVP4"/>
<name>A0A2M8IVP4_9RHOB</name>
<keyword evidence="2" id="KW-1185">Reference proteome</keyword>
<dbReference type="EMBL" id="PGTB01000161">
    <property type="protein sequence ID" value="PJE34597.1"/>
    <property type="molecule type" value="Genomic_DNA"/>
</dbReference>
<accession>A0A2M8IVP4</accession>
<comment type="caution">
    <text evidence="1">The sequence shown here is derived from an EMBL/GenBank/DDBJ whole genome shotgun (WGS) entry which is preliminary data.</text>
</comment>
<protein>
    <recommendedName>
        <fullName evidence="3">DUF2927 domain-containing protein</fullName>
    </recommendedName>
</protein>
<evidence type="ECO:0000313" key="1">
    <source>
        <dbReference type="EMBL" id="PJE34597.1"/>
    </source>
</evidence>
<organism evidence="1 2">
    <name type="scientific">Pseudooceanicola lipolyticus</name>
    <dbReference type="NCBI Taxonomy" id="2029104"/>
    <lineage>
        <taxon>Bacteria</taxon>
        <taxon>Pseudomonadati</taxon>
        <taxon>Pseudomonadota</taxon>
        <taxon>Alphaproteobacteria</taxon>
        <taxon>Rhodobacterales</taxon>
        <taxon>Paracoccaceae</taxon>
        <taxon>Pseudooceanicola</taxon>
    </lineage>
</organism>
<reference evidence="1 2" key="1">
    <citation type="journal article" date="2018" name="Int. J. Syst. Evol. Microbiol.">
        <title>Pseudooceanicola lipolyticus sp. nov., a marine alphaproteobacterium, reclassification of Oceanicola flagellatus as Pseudooceanicola flagellatus comb. nov. and emended description of the genus Pseudooceanicola.</title>
        <authorList>
            <person name="Huang M.-M."/>
            <person name="Guo L.-L."/>
            <person name="Wu Y.-H."/>
            <person name="Lai Q.-L."/>
            <person name="Shao Z.-Z."/>
            <person name="Wang C.-S."/>
            <person name="Wu M."/>
            <person name="Xu X.-W."/>
        </authorList>
    </citation>
    <scope>NUCLEOTIDE SEQUENCE [LARGE SCALE GENOMIC DNA]</scope>
    <source>
        <strain evidence="1 2">157</strain>
    </source>
</reference>
<evidence type="ECO:0008006" key="3">
    <source>
        <dbReference type="Google" id="ProtNLM"/>
    </source>
</evidence>
<gene>
    <name evidence="1" type="ORF">CVM52_21475</name>
</gene>
<dbReference type="Pfam" id="PF11150">
    <property type="entry name" value="DUF2927"/>
    <property type="match status" value="1"/>
</dbReference>
<dbReference type="InterPro" id="IPR021323">
    <property type="entry name" value="DUF2927"/>
</dbReference>
<sequence length="312" mass="34241">MLAPVLAGALLTAGCEDPSPRVSLPPQARPAALVVAPAPVPPSPRSAELSQYYTTVQNNLLTQGLLRTDGGGPDTPFSADQLAEIFEILVFFEEYTRSGSANLRNTGPSGGLSRWSGPVRIGIEFGNSVPEEIRAKDHARITEYADRLARITNHPISTVRSNANFYVFVAGEDDTDFVQSRLRALIPTISQTELDLFASLPRSFYCLVVGVAGQRNPYDYARAVALIRSEHPDLFRLSCIHEEIAQGLGIPNDSPRARPSIFNDDDEFALLTRHDELLLQMLYDPRLTPGMTAEEARPIARIIARELMGEDL</sequence>
<dbReference type="OrthoDB" id="3295600at2"/>